<feature type="domain" description="DUF305" evidence="3">
    <location>
        <begin position="274"/>
        <end position="363"/>
    </location>
</feature>
<dbReference type="InterPro" id="IPR005183">
    <property type="entry name" value="DUF305_CopM-like"/>
</dbReference>
<dbReference type="InterPro" id="IPR008972">
    <property type="entry name" value="Cupredoxin"/>
</dbReference>
<keyword evidence="2" id="KW-0732">Signal</keyword>
<dbReference type="Pfam" id="PF03713">
    <property type="entry name" value="DUF305"/>
    <property type="match status" value="1"/>
</dbReference>
<dbReference type="SUPFAM" id="SSF49503">
    <property type="entry name" value="Cupredoxins"/>
    <property type="match status" value="1"/>
</dbReference>
<sequence>MLLLRSTATILSLAYLATGASAACVGSETNICMSVDLFAGETGYYNLDRGDFETLSGSSPTITAKIGQTLTFDQTDATNWYHAVGFAYEPDGAHGDDWGADENPEVEGAGELQYKIDGQIPTCDDAGDTGLDCYEPEFFYPRGDWMGKVYSAELTITPDVAAASKGGVIYYFCHIHSKMSGKIVIKNGDGTDYSNGSDELELYEPTVNDAFDANCGTSDVSEYADGAKNECSIDFFAGMKDTDFEKCLYAVDCQMHYEMYSETTANESDKVALFMQQMIPHHVNAVNMAKLLLKQAKAEVDAVDDLEDILHDIINTQNFQIHQFRNYLGGEGKLFHDSTVVPPTAKKAEHDHDGHEDHDDKGMKGTSAGAGVFMNDLVIMLSGAAAITAMMI</sequence>
<dbReference type="PANTHER" id="PTHR36933">
    <property type="entry name" value="SLL0788 PROTEIN"/>
    <property type="match status" value="1"/>
</dbReference>
<reference evidence="4" key="1">
    <citation type="submission" date="2021-01" db="EMBL/GenBank/DDBJ databases">
        <authorList>
            <person name="Corre E."/>
            <person name="Pelletier E."/>
            <person name="Niang G."/>
            <person name="Scheremetjew M."/>
            <person name="Finn R."/>
            <person name="Kale V."/>
            <person name="Holt S."/>
            <person name="Cochrane G."/>
            <person name="Meng A."/>
            <person name="Brown T."/>
            <person name="Cohen L."/>
        </authorList>
    </citation>
    <scope>NUCLEOTIDE SEQUENCE</scope>
    <source>
        <strain evidence="4">MM31A-1</strain>
    </source>
</reference>
<feature type="compositionally biased region" description="Basic and acidic residues" evidence="1">
    <location>
        <begin position="346"/>
        <end position="363"/>
    </location>
</feature>
<gene>
    <name evidence="4" type="ORF">CDEB00056_LOCUS1411</name>
</gene>
<dbReference type="PANTHER" id="PTHR36933:SF1">
    <property type="entry name" value="SLL0788 PROTEIN"/>
    <property type="match status" value="1"/>
</dbReference>
<feature type="signal peptide" evidence="2">
    <location>
        <begin position="1"/>
        <end position="22"/>
    </location>
</feature>
<evidence type="ECO:0000259" key="3">
    <source>
        <dbReference type="Pfam" id="PF03713"/>
    </source>
</evidence>
<dbReference type="EMBL" id="HBIO01001950">
    <property type="protein sequence ID" value="CAE0456570.1"/>
    <property type="molecule type" value="Transcribed_RNA"/>
</dbReference>
<accession>A0A7S3PVF0</accession>
<evidence type="ECO:0000256" key="2">
    <source>
        <dbReference type="SAM" id="SignalP"/>
    </source>
</evidence>
<dbReference type="PROSITE" id="PS51257">
    <property type="entry name" value="PROKAR_LIPOPROTEIN"/>
    <property type="match status" value="1"/>
</dbReference>
<evidence type="ECO:0000313" key="4">
    <source>
        <dbReference type="EMBL" id="CAE0456570.1"/>
    </source>
</evidence>
<dbReference type="InterPro" id="IPR012347">
    <property type="entry name" value="Ferritin-like"/>
</dbReference>
<protein>
    <recommendedName>
        <fullName evidence="3">DUF305 domain-containing protein</fullName>
    </recommendedName>
</protein>
<proteinExistence type="predicted"/>
<feature type="region of interest" description="Disordered" evidence="1">
    <location>
        <begin position="344"/>
        <end position="364"/>
    </location>
</feature>
<dbReference type="Gene3D" id="2.60.40.420">
    <property type="entry name" value="Cupredoxins - blue copper proteins"/>
    <property type="match status" value="1"/>
</dbReference>
<dbReference type="AlphaFoldDB" id="A0A7S3PVF0"/>
<name>A0A7S3PVF0_9STRA</name>
<feature type="chain" id="PRO_5030532745" description="DUF305 domain-containing protein" evidence="2">
    <location>
        <begin position="23"/>
        <end position="392"/>
    </location>
</feature>
<dbReference type="Gene3D" id="1.20.1260.10">
    <property type="match status" value="1"/>
</dbReference>
<evidence type="ECO:0000256" key="1">
    <source>
        <dbReference type="SAM" id="MobiDB-lite"/>
    </source>
</evidence>
<organism evidence="4">
    <name type="scientific">Chaetoceros debilis</name>
    <dbReference type="NCBI Taxonomy" id="122233"/>
    <lineage>
        <taxon>Eukaryota</taxon>
        <taxon>Sar</taxon>
        <taxon>Stramenopiles</taxon>
        <taxon>Ochrophyta</taxon>
        <taxon>Bacillariophyta</taxon>
        <taxon>Coscinodiscophyceae</taxon>
        <taxon>Chaetocerotophycidae</taxon>
        <taxon>Chaetocerotales</taxon>
        <taxon>Chaetocerotaceae</taxon>
        <taxon>Chaetoceros</taxon>
    </lineage>
</organism>